<comment type="caution">
    <text evidence="4">The sequence shown here is derived from an EMBL/GenBank/DDBJ whole genome shotgun (WGS) entry which is preliminary data.</text>
</comment>
<keyword evidence="4" id="KW-0378">Hydrolase</keyword>
<organism evidence="4 5">
    <name type="scientific">Allocatelliglobosispora scoriae</name>
    <dbReference type="NCBI Taxonomy" id="643052"/>
    <lineage>
        <taxon>Bacteria</taxon>
        <taxon>Bacillati</taxon>
        <taxon>Actinomycetota</taxon>
        <taxon>Actinomycetes</taxon>
        <taxon>Micromonosporales</taxon>
        <taxon>Micromonosporaceae</taxon>
        <taxon>Allocatelliglobosispora</taxon>
    </lineage>
</organism>
<dbReference type="InterPro" id="IPR052901">
    <property type="entry name" value="Bact_TGase-like"/>
</dbReference>
<feature type="transmembrane region" description="Helical" evidence="2">
    <location>
        <begin position="178"/>
        <end position="197"/>
    </location>
</feature>
<feature type="domain" description="Transglutaminase-like" evidence="3">
    <location>
        <begin position="492"/>
        <end position="560"/>
    </location>
</feature>
<evidence type="ECO:0000256" key="2">
    <source>
        <dbReference type="SAM" id="Phobius"/>
    </source>
</evidence>
<keyword evidence="2" id="KW-0812">Transmembrane</keyword>
<accession>A0A841C4S9</accession>
<dbReference type="AlphaFoldDB" id="A0A841C4S9"/>
<proteinExistence type="predicted"/>
<dbReference type="InterPro" id="IPR038765">
    <property type="entry name" value="Papain-like_cys_pep_sf"/>
</dbReference>
<evidence type="ECO:0000256" key="1">
    <source>
        <dbReference type="SAM" id="MobiDB-lite"/>
    </source>
</evidence>
<dbReference type="SMART" id="SM00460">
    <property type="entry name" value="TGc"/>
    <property type="match status" value="1"/>
</dbReference>
<dbReference type="SUPFAM" id="SSF54001">
    <property type="entry name" value="Cysteine proteinases"/>
    <property type="match status" value="1"/>
</dbReference>
<evidence type="ECO:0000313" key="5">
    <source>
        <dbReference type="Proteomes" id="UP000587527"/>
    </source>
</evidence>
<dbReference type="EMBL" id="JACHMN010000003">
    <property type="protein sequence ID" value="MBB5874072.1"/>
    <property type="molecule type" value="Genomic_DNA"/>
</dbReference>
<gene>
    <name evidence="4" type="ORF">F4553_007506</name>
</gene>
<feature type="transmembrane region" description="Helical" evidence="2">
    <location>
        <begin position="155"/>
        <end position="172"/>
    </location>
</feature>
<feature type="region of interest" description="Disordered" evidence="1">
    <location>
        <begin position="558"/>
        <end position="608"/>
    </location>
</feature>
<sequence length="776" mass="82478">MTASTSTTGGSAPRTSALDLVVIALLMLVALTTLDSVYAGRGYLLAGAVGLAIGMGVAWLANRRHWTALTAVAAGLVLLILGAGPLALPETLIAHTVPTWSTLTGIWDGAVGGWRGLLTTVPPVVDDGPLLLVPYVSAFLAGLSAVLLAGRRRMLGAPLLPALLLLATGLLLGTSEPVSILLNGTVFAALALILVTVRQRRATGSRLVGVDQAKRIARSTTIVAIAAALAWAASLSPVVASADDRFVLREHVELPFDPNIYPSPLSGFRRYEVTQKKDVLFSVTGLPADARLRLAVMDTFDGVVWAVAPVGGRNAASGVFERVGARIPVKEEGARATVQVTIRDLGSVWVPTVGSATSVTFPGQRGRELTEAFRYNRVTATGVLSDHTKLREGDTIVLEAVIPPAKDWLSHGKSLAGQPVQQLSQASPLGAMDRVDAVVAERTTGMTGAAEVIDSLYKFLQAGDFSDGTGLAGSGLSVFPGHSAGRIKEFLSPARPVGDPEQYAAAYALMLRELHLPTRVVLGVRPKERNGATDVTGAMVTAWVEVLFDGAGWVAIDPTPEVRNKPRPPDPPAEQKGTAQLVQPPIAPELPPAQQPPPSSGDRPPPPPPPGCTWCATVLAILTYVGPPLLLVALVCALVIGVKTVRRRRRRSYDTPRMRVAGGWLELLDRLRDHRVPVPYGQTRRETVSALYRLSDAELAAAHKVAVRNLAHRADRTVFGPPEFEQADQDTQFWSDVEEAIHVLGQGLPFWRRLRALLNPVSLLPATTFGSGGKRR</sequence>
<dbReference type="Gene3D" id="3.10.620.30">
    <property type="match status" value="1"/>
</dbReference>
<dbReference type="PANTHER" id="PTHR42736:SF1">
    <property type="entry name" value="PROTEIN-GLUTAMINE GAMMA-GLUTAMYLTRANSFERASE"/>
    <property type="match status" value="1"/>
</dbReference>
<dbReference type="InterPro" id="IPR021878">
    <property type="entry name" value="TgpA_N"/>
</dbReference>
<dbReference type="RefSeq" id="WP_184845866.1">
    <property type="nucleotide sequence ID" value="NZ_JACHMN010000003.1"/>
</dbReference>
<keyword evidence="2" id="KW-1133">Transmembrane helix</keyword>
<name>A0A841C4S9_9ACTN</name>
<feature type="transmembrane region" description="Helical" evidence="2">
    <location>
        <begin position="222"/>
        <end position="240"/>
    </location>
</feature>
<dbReference type="Proteomes" id="UP000587527">
    <property type="component" value="Unassembled WGS sequence"/>
</dbReference>
<feature type="transmembrane region" description="Helical" evidence="2">
    <location>
        <begin position="618"/>
        <end position="642"/>
    </location>
</feature>
<protein>
    <submittedName>
        <fullName evidence="4">Transglutaminase-like putative cysteine protease</fullName>
    </submittedName>
</protein>
<feature type="transmembrane region" description="Helical" evidence="2">
    <location>
        <begin position="43"/>
        <end position="61"/>
    </location>
</feature>
<evidence type="ECO:0000259" key="3">
    <source>
        <dbReference type="SMART" id="SM00460"/>
    </source>
</evidence>
<dbReference type="GO" id="GO:0006508">
    <property type="term" value="P:proteolysis"/>
    <property type="evidence" value="ECO:0007669"/>
    <property type="project" value="UniProtKB-KW"/>
</dbReference>
<dbReference type="GO" id="GO:0008233">
    <property type="term" value="F:peptidase activity"/>
    <property type="evidence" value="ECO:0007669"/>
    <property type="project" value="UniProtKB-KW"/>
</dbReference>
<keyword evidence="5" id="KW-1185">Reference proteome</keyword>
<dbReference type="PANTHER" id="PTHR42736">
    <property type="entry name" value="PROTEIN-GLUTAMINE GAMMA-GLUTAMYLTRANSFERASE"/>
    <property type="match status" value="1"/>
</dbReference>
<feature type="transmembrane region" description="Helical" evidence="2">
    <location>
        <begin position="12"/>
        <end position="31"/>
    </location>
</feature>
<feature type="transmembrane region" description="Helical" evidence="2">
    <location>
        <begin position="130"/>
        <end position="148"/>
    </location>
</feature>
<dbReference type="Pfam" id="PF11992">
    <property type="entry name" value="TgpA_N"/>
    <property type="match status" value="1"/>
</dbReference>
<reference evidence="4 5" key="1">
    <citation type="submission" date="2020-08" db="EMBL/GenBank/DDBJ databases">
        <title>Sequencing the genomes of 1000 actinobacteria strains.</title>
        <authorList>
            <person name="Klenk H.-P."/>
        </authorList>
    </citation>
    <scope>NUCLEOTIDE SEQUENCE [LARGE SCALE GENOMIC DNA]</scope>
    <source>
        <strain evidence="4 5">DSM 45362</strain>
    </source>
</reference>
<dbReference type="InterPro" id="IPR002931">
    <property type="entry name" value="Transglutaminase-like"/>
</dbReference>
<keyword evidence="4" id="KW-0645">Protease</keyword>
<keyword evidence="2" id="KW-0472">Membrane</keyword>
<evidence type="ECO:0000313" key="4">
    <source>
        <dbReference type="EMBL" id="MBB5874072.1"/>
    </source>
</evidence>
<feature type="compositionally biased region" description="Pro residues" evidence="1">
    <location>
        <begin position="585"/>
        <end position="608"/>
    </location>
</feature>
<dbReference type="Pfam" id="PF01841">
    <property type="entry name" value="Transglut_core"/>
    <property type="match status" value="1"/>
</dbReference>
<feature type="transmembrane region" description="Helical" evidence="2">
    <location>
        <begin position="68"/>
        <end position="88"/>
    </location>
</feature>